<evidence type="ECO:0000256" key="1">
    <source>
        <dbReference type="SAM" id="Coils"/>
    </source>
</evidence>
<dbReference type="OrthoDB" id="5839281at2759"/>
<feature type="compositionally biased region" description="Acidic residues" evidence="2">
    <location>
        <begin position="127"/>
        <end position="176"/>
    </location>
</feature>
<dbReference type="OMA" id="DICEMPK"/>
<evidence type="ECO:0000313" key="4">
    <source>
        <dbReference type="Proteomes" id="UP000008281"/>
    </source>
</evidence>
<dbReference type="eggNOG" id="ENOG502TIV3">
    <property type="taxonomic scope" value="Eukaryota"/>
</dbReference>
<protein>
    <submittedName>
        <fullName evidence="3">Uncharacterized protein</fullName>
    </submittedName>
</protein>
<proteinExistence type="predicted"/>
<dbReference type="HOGENOM" id="CLU_1526602_0_0_1"/>
<feature type="coiled-coil region" evidence="1">
    <location>
        <begin position="55"/>
        <end position="82"/>
    </location>
</feature>
<dbReference type="STRING" id="31234.E3NWD0"/>
<keyword evidence="4" id="KW-1185">Reference proteome</keyword>
<organism evidence="4">
    <name type="scientific">Caenorhabditis remanei</name>
    <name type="common">Caenorhabditis vulgaris</name>
    <dbReference type="NCBI Taxonomy" id="31234"/>
    <lineage>
        <taxon>Eukaryota</taxon>
        <taxon>Metazoa</taxon>
        <taxon>Ecdysozoa</taxon>
        <taxon>Nematoda</taxon>
        <taxon>Chromadorea</taxon>
        <taxon>Rhabditida</taxon>
        <taxon>Rhabditina</taxon>
        <taxon>Rhabditomorpha</taxon>
        <taxon>Rhabditoidea</taxon>
        <taxon>Rhabditidae</taxon>
        <taxon>Peloderinae</taxon>
        <taxon>Caenorhabditis</taxon>
    </lineage>
</organism>
<dbReference type="EMBL" id="DS271483">
    <property type="protein sequence ID" value="EFP01887.1"/>
    <property type="molecule type" value="Genomic_DNA"/>
</dbReference>
<feature type="compositionally biased region" description="Basic and acidic residues" evidence="2">
    <location>
        <begin position="115"/>
        <end position="126"/>
    </location>
</feature>
<reference evidence="3" key="1">
    <citation type="submission" date="2007-07" db="EMBL/GenBank/DDBJ databases">
        <title>PCAP assembly of the Caenorhabditis remanei genome.</title>
        <authorList>
            <consortium name="The Caenorhabditis remanei Sequencing Consortium"/>
            <person name="Wilson R.K."/>
        </authorList>
    </citation>
    <scope>NUCLEOTIDE SEQUENCE [LARGE SCALE GENOMIC DNA]</scope>
    <source>
        <strain evidence="3">PB4641</strain>
    </source>
</reference>
<sequence length="176" mass="20830">MTGIDRTDICEMPKEKIDMRIQQTKESVEECRLKDLMTGYFTEVKLIEKMRNLEVEELTKKLESSQKLVEEYKKKAEESVESLRFESLMTSKIQEKINNITESLEYHKNLVTELNAEKEKGKKIEEGLEDDEDDFDDEEDVDDEEEDEQEDSSEDDEEISDEEESDYEEDEEDNDN</sequence>
<dbReference type="AlphaFoldDB" id="E3NWD0"/>
<accession>E3NWD0</accession>
<gene>
    <name evidence="3" type="ORF">CRE_20176</name>
</gene>
<evidence type="ECO:0000256" key="2">
    <source>
        <dbReference type="SAM" id="MobiDB-lite"/>
    </source>
</evidence>
<feature type="region of interest" description="Disordered" evidence="2">
    <location>
        <begin position="115"/>
        <end position="176"/>
    </location>
</feature>
<keyword evidence="1" id="KW-0175">Coiled coil</keyword>
<name>E3NWD0_CAERE</name>
<dbReference type="Proteomes" id="UP000008281">
    <property type="component" value="Unassembled WGS sequence"/>
</dbReference>
<dbReference type="InParanoid" id="E3NWD0"/>
<evidence type="ECO:0000313" key="3">
    <source>
        <dbReference type="EMBL" id="EFP01887.1"/>
    </source>
</evidence>